<dbReference type="InterPro" id="IPR045864">
    <property type="entry name" value="aa-tRNA-synth_II/BPL/LPL"/>
</dbReference>
<dbReference type="PIRSF" id="PIRSF001549">
    <property type="entry name" value="His-tRNA_synth"/>
    <property type="match status" value="1"/>
</dbReference>
<keyword evidence="2" id="KW-0963">Cytoplasm</keyword>
<dbReference type="InterPro" id="IPR004516">
    <property type="entry name" value="HisRS/HisZ"/>
</dbReference>
<comment type="subcellular location">
    <subcellularLocation>
        <location evidence="1">Cytoplasm</location>
    </subcellularLocation>
</comment>
<dbReference type="GO" id="GO:0004821">
    <property type="term" value="F:histidine-tRNA ligase activity"/>
    <property type="evidence" value="ECO:0007669"/>
    <property type="project" value="TreeGrafter"/>
</dbReference>
<dbReference type="Gene3D" id="3.30.930.10">
    <property type="entry name" value="Bira Bifunctional Protein, Domain 2"/>
    <property type="match status" value="1"/>
</dbReference>
<evidence type="ECO:0000259" key="3">
    <source>
        <dbReference type="Pfam" id="PF13393"/>
    </source>
</evidence>
<dbReference type="GO" id="GO:0006427">
    <property type="term" value="P:histidyl-tRNA aminoacylation"/>
    <property type="evidence" value="ECO:0007669"/>
    <property type="project" value="TreeGrafter"/>
</dbReference>
<sequence length="319" mass="36688">MPKTWLSPEGIGELVGEQAYRFESIRRTLLDYYMSKDCHLVFPAMAENVDSLLLNQSKSLDVKTFKVIDQNTGNMLGIRSDITTQIARIDSYYTKDKKQAKFCYINSILQTQNDDFYSGRSPIQAGVELYGNATVEGDIELIYMMIESMKLLNINDITLNLSNIAIFNYFIDNNNLSLSNINKLKEIFSQKSAQQLDLFFDNIDCLFKEELKLLLDLNGNVEVLKIAKEKFLKFKPLVQILDQLILISDEFKTKVSLHFDLAEVKHYEYHTGLLFSIFHHNYPKAIAQGGRYDNLAENFGNSRPASGFSFDLKYLIQQQ</sequence>
<dbReference type="PANTHER" id="PTHR43707:SF1">
    <property type="entry name" value="HISTIDINE--TRNA LIGASE, MITOCHONDRIAL-RELATED"/>
    <property type="match status" value="1"/>
</dbReference>
<evidence type="ECO:0000256" key="1">
    <source>
        <dbReference type="ARBA" id="ARBA00004496"/>
    </source>
</evidence>
<evidence type="ECO:0000256" key="2">
    <source>
        <dbReference type="ARBA" id="ARBA00022490"/>
    </source>
</evidence>
<dbReference type="InterPro" id="IPR041715">
    <property type="entry name" value="HisRS-like_core"/>
</dbReference>
<dbReference type="PANTHER" id="PTHR43707">
    <property type="entry name" value="HISTIDYL-TRNA SYNTHETASE"/>
    <property type="match status" value="1"/>
</dbReference>
<dbReference type="Pfam" id="PF13393">
    <property type="entry name" value="tRNA-synt_His"/>
    <property type="match status" value="1"/>
</dbReference>
<dbReference type="AlphaFoldDB" id="A0A1W1BN05"/>
<keyword evidence="4" id="KW-0328">Glycosyltransferase</keyword>
<dbReference type="SUPFAM" id="SSF55681">
    <property type="entry name" value="Class II aaRS and biotin synthetases"/>
    <property type="match status" value="1"/>
</dbReference>
<dbReference type="GO" id="GO:0005737">
    <property type="term" value="C:cytoplasm"/>
    <property type="evidence" value="ECO:0007669"/>
    <property type="project" value="UniProtKB-SubCell"/>
</dbReference>
<dbReference type="InterPro" id="IPR004517">
    <property type="entry name" value="HisZ"/>
</dbReference>
<dbReference type="GO" id="GO:0000105">
    <property type="term" value="P:L-histidine biosynthetic process"/>
    <property type="evidence" value="ECO:0007669"/>
    <property type="project" value="InterPro"/>
</dbReference>
<accession>A0A1W1BN05</accession>
<dbReference type="EC" id="2.4.2.17" evidence="4"/>
<name>A0A1W1BN05_9ZZZZ</name>
<keyword evidence="4" id="KW-0808">Transferase</keyword>
<gene>
    <name evidence="4" type="ORF">MNB_SUP05-5-322</name>
</gene>
<organism evidence="4">
    <name type="scientific">hydrothermal vent metagenome</name>
    <dbReference type="NCBI Taxonomy" id="652676"/>
    <lineage>
        <taxon>unclassified sequences</taxon>
        <taxon>metagenomes</taxon>
        <taxon>ecological metagenomes</taxon>
    </lineage>
</organism>
<feature type="domain" description="Class II Histidinyl-tRNA synthetase (HisRS)-like catalytic core" evidence="3">
    <location>
        <begin position="10"/>
        <end position="314"/>
    </location>
</feature>
<dbReference type="EMBL" id="FPHJ01000014">
    <property type="protein sequence ID" value="SFV54893.1"/>
    <property type="molecule type" value="Genomic_DNA"/>
</dbReference>
<dbReference type="HAMAP" id="MF_00125">
    <property type="entry name" value="HisZ"/>
    <property type="match status" value="1"/>
</dbReference>
<dbReference type="GO" id="GO:0003879">
    <property type="term" value="F:ATP phosphoribosyltransferase activity"/>
    <property type="evidence" value="ECO:0007669"/>
    <property type="project" value="UniProtKB-EC"/>
</dbReference>
<evidence type="ECO:0000313" key="4">
    <source>
        <dbReference type="EMBL" id="SFV54893.1"/>
    </source>
</evidence>
<proteinExistence type="inferred from homology"/>
<reference evidence="4" key="1">
    <citation type="submission" date="2016-10" db="EMBL/GenBank/DDBJ databases">
        <authorList>
            <person name="de Groot N.N."/>
        </authorList>
    </citation>
    <scope>NUCLEOTIDE SEQUENCE</scope>
</reference>
<protein>
    <submittedName>
        <fullName evidence="4">ATP phosphoribosyltransferase regulatory subunit</fullName>
        <ecNumber evidence="4">2.4.2.17</ecNumber>
    </submittedName>
</protein>